<evidence type="ECO:0000256" key="1">
    <source>
        <dbReference type="ARBA" id="ARBA00006754"/>
    </source>
</evidence>
<proteinExistence type="inferred from homology"/>
<protein>
    <submittedName>
        <fullName evidence="3">PucR family transcriptional regulator</fullName>
    </submittedName>
</protein>
<dbReference type="InterPro" id="IPR042070">
    <property type="entry name" value="PucR_C-HTH_sf"/>
</dbReference>
<dbReference type="PROSITE" id="PS50887">
    <property type="entry name" value="GGDEF"/>
    <property type="match status" value="1"/>
</dbReference>
<dbReference type="InterPro" id="IPR000160">
    <property type="entry name" value="GGDEF_dom"/>
</dbReference>
<dbReference type="InterPro" id="IPR041522">
    <property type="entry name" value="CdaR_GGDEF"/>
</dbReference>
<dbReference type="PANTHER" id="PTHR33744:SF1">
    <property type="entry name" value="DNA-BINDING TRANSCRIPTIONAL ACTIVATOR ADER"/>
    <property type="match status" value="1"/>
</dbReference>
<evidence type="ECO:0000313" key="4">
    <source>
        <dbReference type="Proteomes" id="UP000282930"/>
    </source>
</evidence>
<gene>
    <name evidence="3" type="ORF">ELD05_01745</name>
</gene>
<organism evidence="3 4">
    <name type="scientific">Caldicellulosiruptor changbaiensis</name>
    <dbReference type="NCBI Taxonomy" id="1222016"/>
    <lineage>
        <taxon>Bacteria</taxon>
        <taxon>Bacillati</taxon>
        <taxon>Bacillota</taxon>
        <taxon>Bacillota incertae sedis</taxon>
        <taxon>Caldicellulosiruptorales</taxon>
        <taxon>Caldicellulosiruptoraceae</taxon>
        <taxon>Caldicellulosiruptor</taxon>
    </lineage>
</organism>
<dbReference type="Gene3D" id="1.10.10.2840">
    <property type="entry name" value="PucR C-terminal helix-turn-helix domain"/>
    <property type="match status" value="1"/>
</dbReference>
<dbReference type="KEGG" id="ccha:ELD05_01745"/>
<dbReference type="AlphaFoldDB" id="A0A3T0D2L2"/>
<reference evidence="3 4" key="1">
    <citation type="submission" date="2018-12" db="EMBL/GenBank/DDBJ databases">
        <title>Genome sequence from the cellulolytic species, Caldicellulosiruptor changbaiensis.</title>
        <authorList>
            <person name="Blumer-Schuette S.E."/>
            <person name="Mendoza C."/>
        </authorList>
    </citation>
    <scope>NUCLEOTIDE SEQUENCE [LARGE SCALE GENOMIC DNA]</scope>
    <source>
        <strain evidence="3 4">CBS-Z</strain>
    </source>
</reference>
<evidence type="ECO:0000313" key="3">
    <source>
        <dbReference type="EMBL" id="AZT89502.1"/>
    </source>
</evidence>
<dbReference type="InterPro" id="IPR012914">
    <property type="entry name" value="PucR_dom"/>
</dbReference>
<dbReference type="EMBL" id="CP034791">
    <property type="protein sequence ID" value="AZT89502.1"/>
    <property type="molecule type" value="Genomic_DNA"/>
</dbReference>
<dbReference type="PANTHER" id="PTHR33744">
    <property type="entry name" value="CARBOHYDRATE DIACID REGULATOR"/>
    <property type="match status" value="1"/>
</dbReference>
<accession>A0A3T0D2L2</accession>
<dbReference type="RefSeq" id="WP_127351123.1">
    <property type="nucleotide sequence ID" value="NZ_CP034791.1"/>
</dbReference>
<comment type="similarity">
    <text evidence="1">Belongs to the CdaR family.</text>
</comment>
<keyword evidence="4" id="KW-1185">Reference proteome</keyword>
<dbReference type="Proteomes" id="UP000282930">
    <property type="component" value="Chromosome"/>
</dbReference>
<dbReference type="Pfam" id="PF17853">
    <property type="entry name" value="GGDEF_2"/>
    <property type="match status" value="1"/>
</dbReference>
<feature type="domain" description="GGDEF" evidence="2">
    <location>
        <begin position="168"/>
        <end position="303"/>
    </location>
</feature>
<sequence length="415" mass="48907">MIKCKEILSLPALKDLRLVAGENGLDRNLTWIHISDVPEVAEYVQGGELLFTTGLYIRNDAEKWIKLIQKINEKNLAGLVINVGPYIDDIPFEVAKCAESLDFPLFKLPWDVKLVEVTKEICDYIIKRRIEERNKNELLENILFGDFDANENEILFSKAEYYGYKLDQRHCIVIVDIDNFGEFLKKHDIKEEQTITEIKYKLQQIVTNTFEEFNKKFLWIFKKDSIILMVRCLENQSEFSLRPILNTIKERISQRLKPLTVSIGVGKCYSEISQMQKSFKEAEKALKFAHCIKRGNSIAYYSEMGVFCLLYEFERHKEKLEEFCKQMLGPLKKYDEENQTELLKTLEVFLDENCNMVHSAKKMFIHRSTLMYRLKKIEEILGIEISNSENRFNLKLALEVNKFLDSYRMKENEYE</sequence>
<evidence type="ECO:0000259" key="2">
    <source>
        <dbReference type="PROSITE" id="PS50887"/>
    </source>
</evidence>
<dbReference type="Pfam" id="PF13556">
    <property type="entry name" value="HTH_30"/>
    <property type="match status" value="1"/>
</dbReference>
<dbReference type="InterPro" id="IPR025736">
    <property type="entry name" value="PucR_C-HTH_dom"/>
</dbReference>
<name>A0A3T0D2L2_9FIRM</name>
<dbReference type="InterPro" id="IPR051448">
    <property type="entry name" value="CdaR-like_regulators"/>
</dbReference>
<dbReference type="Pfam" id="PF07905">
    <property type="entry name" value="PucR"/>
    <property type="match status" value="1"/>
</dbReference>